<dbReference type="PANTHER" id="PTHR30383:SF5">
    <property type="entry name" value="SGNH HYDROLASE-TYPE ESTERASE DOMAIN-CONTAINING PROTEIN"/>
    <property type="match status" value="1"/>
</dbReference>
<keyword evidence="1" id="KW-0732">Signal</keyword>
<dbReference type="Gene3D" id="3.40.50.1110">
    <property type="entry name" value="SGNH hydrolase"/>
    <property type="match status" value="1"/>
</dbReference>
<proteinExistence type="predicted"/>
<gene>
    <name evidence="3" type="ORF">DW027_26495</name>
</gene>
<dbReference type="GO" id="GO:0004622">
    <property type="term" value="F:phosphatidylcholine lysophospholipase activity"/>
    <property type="evidence" value="ECO:0007669"/>
    <property type="project" value="TreeGrafter"/>
</dbReference>
<evidence type="ECO:0000313" key="3">
    <source>
        <dbReference type="EMBL" id="RHL31622.1"/>
    </source>
</evidence>
<accession>A0A415K5V2</accession>
<dbReference type="InterPro" id="IPR013830">
    <property type="entry name" value="SGNH_hydro"/>
</dbReference>
<reference evidence="3 4" key="1">
    <citation type="submission" date="2018-08" db="EMBL/GenBank/DDBJ databases">
        <title>A genome reference for cultivated species of the human gut microbiota.</title>
        <authorList>
            <person name="Zou Y."/>
            <person name="Xue W."/>
            <person name="Luo G."/>
        </authorList>
    </citation>
    <scope>NUCLEOTIDE SEQUENCE [LARGE SCALE GENOMIC DNA]</scope>
    <source>
        <strain evidence="3 4">AF38-2</strain>
    </source>
</reference>
<dbReference type="SUPFAM" id="SSF52266">
    <property type="entry name" value="SGNH hydrolase"/>
    <property type="match status" value="1"/>
</dbReference>
<dbReference type="AlphaFoldDB" id="A0A415K5V2"/>
<dbReference type="PANTHER" id="PTHR30383">
    <property type="entry name" value="THIOESTERASE 1/PROTEASE 1/LYSOPHOSPHOLIPASE L1"/>
    <property type="match status" value="1"/>
</dbReference>
<dbReference type="EMBL" id="QROO01000061">
    <property type="protein sequence ID" value="RHL31622.1"/>
    <property type="molecule type" value="Genomic_DNA"/>
</dbReference>
<dbReference type="Pfam" id="PF13472">
    <property type="entry name" value="Lipase_GDSL_2"/>
    <property type="match status" value="1"/>
</dbReference>
<evidence type="ECO:0000259" key="2">
    <source>
        <dbReference type="Pfam" id="PF13472"/>
    </source>
</evidence>
<evidence type="ECO:0000256" key="1">
    <source>
        <dbReference type="SAM" id="SignalP"/>
    </source>
</evidence>
<dbReference type="CDD" id="cd00229">
    <property type="entry name" value="SGNH_hydrolase"/>
    <property type="match status" value="1"/>
</dbReference>
<feature type="signal peptide" evidence="1">
    <location>
        <begin position="1"/>
        <end position="23"/>
    </location>
</feature>
<organism evidence="3 4">
    <name type="scientific">Bacteroides xylanisolvens</name>
    <dbReference type="NCBI Taxonomy" id="371601"/>
    <lineage>
        <taxon>Bacteria</taxon>
        <taxon>Pseudomonadati</taxon>
        <taxon>Bacteroidota</taxon>
        <taxon>Bacteroidia</taxon>
        <taxon>Bacteroidales</taxon>
        <taxon>Bacteroidaceae</taxon>
        <taxon>Bacteroides</taxon>
    </lineage>
</organism>
<feature type="chain" id="PRO_5019562727" evidence="1">
    <location>
        <begin position="24"/>
        <end position="280"/>
    </location>
</feature>
<feature type="domain" description="SGNH hydrolase-type esterase" evidence="2">
    <location>
        <begin position="47"/>
        <end position="264"/>
    </location>
</feature>
<evidence type="ECO:0000313" key="4">
    <source>
        <dbReference type="Proteomes" id="UP000284495"/>
    </source>
</evidence>
<dbReference type="InterPro" id="IPR036514">
    <property type="entry name" value="SGNH_hydro_sf"/>
</dbReference>
<keyword evidence="3" id="KW-0378">Hydrolase</keyword>
<name>A0A415K5V2_9BACE</name>
<dbReference type="InterPro" id="IPR051532">
    <property type="entry name" value="Ester_Hydrolysis_Enzymes"/>
</dbReference>
<protein>
    <submittedName>
        <fullName evidence="3">SGNH/GDSL hydrolase family protein</fullName>
    </submittedName>
</protein>
<dbReference type="RefSeq" id="WP_118219562.1">
    <property type="nucleotide sequence ID" value="NZ_JAQEAW010000053.1"/>
</dbReference>
<sequence length="280" mass="31827">MKRKFVTCLLSVLFLAADTYSFGECKGTVTPSVVITENQWKGKRVAFLGDSITDEQRVGTTKCYWEYLAEWLGLCPLVYGINGNEWNGVLQQAHKLWEEQKDTVDAIVIFAGTNDFFANVPLGEWYTDPICKKPRVADTQLESSRKYRMPLLKNDTFKGRINRVLHFLKTNYPDKQVILLTPLHRAQARFSSENVQPDEGFANQIGVYIDEYVQAVKEAGNVWAVPVIDLHSLSGLYPLNDSCSIYFHDADTDRLHPNATGHRRMAKTLLYQLLALPATF</sequence>
<dbReference type="Proteomes" id="UP000284495">
    <property type="component" value="Unassembled WGS sequence"/>
</dbReference>
<comment type="caution">
    <text evidence="3">The sequence shown here is derived from an EMBL/GenBank/DDBJ whole genome shotgun (WGS) entry which is preliminary data.</text>
</comment>